<proteinExistence type="predicted"/>
<protein>
    <submittedName>
        <fullName evidence="1">Uncharacterized protein</fullName>
    </submittedName>
</protein>
<organism evidence="1 2">
    <name type="scientific">Andreesenia angusta</name>
    <dbReference type="NCBI Taxonomy" id="39480"/>
    <lineage>
        <taxon>Bacteria</taxon>
        <taxon>Bacillati</taxon>
        <taxon>Bacillota</taxon>
        <taxon>Tissierellia</taxon>
        <taxon>Tissierellales</taxon>
        <taxon>Gottschalkiaceae</taxon>
        <taxon>Andreesenia</taxon>
    </lineage>
</organism>
<dbReference type="EMBL" id="MKIE01000001">
    <property type="protein sequence ID" value="OHW63395.1"/>
    <property type="molecule type" value="Genomic_DNA"/>
</dbReference>
<comment type="caution">
    <text evidence="1">The sequence shown here is derived from an EMBL/GenBank/DDBJ whole genome shotgun (WGS) entry which is preliminary data.</text>
</comment>
<dbReference type="AlphaFoldDB" id="A0A1S1VAF4"/>
<evidence type="ECO:0000313" key="1">
    <source>
        <dbReference type="EMBL" id="OHW63395.1"/>
    </source>
</evidence>
<keyword evidence="2" id="KW-1185">Reference proteome</keyword>
<dbReference type="STRING" id="39480.EUAN_02590"/>
<gene>
    <name evidence="1" type="ORF">EUAN_02590</name>
</gene>
<name>A0A1S1VAF4_9FIRM</name>
<accession>A0A1S1VAF4</accession>
<dbReference type="RefSeq" id="WP_071060840.1">
    <property type="nucleotide sequence ID" value="NZ_MKIE01000001.1"/>
</dbReference>
<dbReference type="InterPro" id="IPR009057">
    <property type="entry name" value="Homeodomain-like_sf"/>
</dbReference>
<dbReference type="Proteomes" id="UP000180254">
    <property type="component" value="Unassembled WGS sequence"/>
</dbReference>
<dbReference type="SUPFAM" id="SSF46689">
    <property type="entry name" value="Homeodomain-like"/>
    <property type="match status" value="1"/>
</dbReference>
<evidence type="ECO:0000313" key="2">
    <source>
        <dbReference type="Proteomes" id="UP000180254"/>
    </source>
</evidence>
<reference evidence="1 2" key="1">
    <citation type="submission" date="2016-09" db="EMBL/GenBank/DDBJ databases">
        <title>Genome sequence of Eubacterium angustum.</title>
        <authorList>
            <person name="Poehlein A."/>
            <person name="Daniel R."/>
        </authorList>
    </citation>
    <scope>NUCLEOTIDE SEQUENCE [LARGE SCALE GENOMIC DNA]</scope>
    <source>
        <strain evidence="1 2">DSM 1989</strain>
    </source>
</reference>
<dbReference type="OrthoDB" id="10012828at2"/>
<sequence>MTTKRRRLTTKTKFEIYIKTRDESNVGEVLREYGIHLSDLREIEELVEAGAVDRLKTKSVKTKVLEEVSFEEYQELAKELDRKEKALADLTVEYLILKKTTSRLQRFVQE</sequence>